<keyword evidence="3" id="KW-1185">Reference proteome</keyword>
<accession>A0A2I1HW57</accession>
<feature type="compositionally biased region" description="Basic residues" evidence="1">
    <location>
        <begin position="109"/>
        <end position="121"/>
    </location>
</feature>
<evidence type="ECO:0000313" key="3">
    <source>
        <dbReference type="Proteomes" id="UP000234323"/>
    </source>
</evidence>
<feature type="region of interest" description="Disordered" evidence="1">
    <location>
        <begin position="59"/>
        <end position="102"/>
    </location>
</feature>
<name>A0A2I1HW57_9GLOM</name>
<comment type="caution">
    <text evidence="2">The sequence shown here is derived from an EMBL/GenBank/DDBJ whole genome shotgun (WGS) entry which is preliminary data.</text>
</comment>
<proteinExistence type="predicted"/>
<organism evidence="2 3">
    <name type="scientific">Rhizophagus irregularis</name>
    <dbReference type="NCBI Taxonomy" id="588596"/>
    <lineage>
        <taxon>Eukaryota</taxon>
        <taxon>Fungi</taxon>
        <taxon>Fungi incertae sedis</taxon>
        <taxon>Mucoromycota</taxon>
        <taxon>Glomeromycotina</taxon>
        <taxon>Glomeromycetes</taxon>
        <taxon>Glomerales</taxon>
        <taxon>Glomeraceae</taxon>
        <taxon>Rhizophagus</taxon>
    </lineage>
</organism>
<gene>
    <name evidence="2" type="ORF">RhiirA4_491056</name>
</gene>
<reference evidence="2 3" key="1">
    <citation type="submission" date="2015-10" db="EMBL/GenBank/DDBJ databases">
        <title>Genome analyses suggest a sexual origin of heterokaryosis in a supposedly ancient asexual fungus.</title>
        <authorList>
            <person name="Ropars J."/>
            <person name="Sedzielewska K."/>
            <person name="Noel J."/>
            <person name="Charron P."/>
            <person name="Farinelli L."/>
            <person name="Marton T."/>
            <person name="Kruger M."/>
            <person name="Pelin A."/>
            <person name="Brachmann A."/>
            <person name="Corradi N."/>
        </authorList>
    </citation>
    <scope>NUCLEOTIDE SEQUENCE [LARGE SCALE GENOMIC DNA]</scope>
    <source>
        <strain evidence="2 3">A4</strain>
    </source>
</reference>
<evidence type="ECO:0000313" key="2">
    <source>
        <dbReference type="EMBL" id="PKY63122.1"/>
    </source>
</evidence>
<evidence type="ECO:0000256" key="1">
    <source>
        <dbReference type="SAM" id="MobiDB-lite"/>
    </source>
</evidence>
<dbReference type="Proteomes" id="UP000234323">
    <property type="component" value="Unassembled WGS sequence"/>
</dbReference>
<dbReference type="EMBL" id="LLXI01009063">
    <property type="protein sequence ID" value="PKY63122.1"/>
    <property type="molecule type" value="Genomic_DNA"/>
</dbReference>
<dbReference type="VEuPathDB" id="FungiDB:FUN_020300"/>
<protein>
    <submittedName>
        <fullName evidence="2">Uncharacterized protein</fullName>
    </submittedName>
</protein>
<sequence length="128" mass="14424">MRSLESVLVSGKIRALEERLDDIDNRLDTLFSHSCPSELKKKVKKLERTVDWIGNYIEEQTGLEPGEEVDAPSGAESSDSDSTETFYVTSDEPNISEKKIPKAKCVKIKSGNKKVKPRRNPFRAVRSN</sequence>
<dbReference type="AlphaFoldDB" id="A0A2I1HW57"/>
<feature type="region of interest" description="Disordered" evidence="1">
    <location>
        <begin position="109"/>
        <end position="128"/>
    </location>
</feature>
<feature type="compositionally biased region" description="Polar residues" evidence="1">
    <location>
        <begin position="83"/>
        <end position="93"/>
    </location>
</feature>